<name>A0A660CAT6_9PSEU</name>
<evidence type="ECO:0000313" key="2">
    <source>
        <dbReference type="EMBL" id="TWH18997.1"/>
    </source>
</evidence>
<feature type="domain" description="DUF397" evidence="1">
    <location>
        <begin position="22"/>
        <end position="74"/>
    </location>
</feature>
<accession>A0A660CAT6</accession>
<evidence type="ECO:0000259" key="1">
    <source>
        <dbReference type="Pfam" id="PF04149"/>
    </source>
</evidence>
<evidence type="ECO:0000313" key="3">
    <source>
        <dbReference type="Proteomes" id="UP000317303"/>
    </source>
</evidence>
<protein>
    <submittedName>
        <fullName evidence="2">Uncharacterized protein DUF397</fullName>
    </submittedName>
</protein>
<dbReference type="AlphaFoldDB" id="A0A660CAT6"/>
<sequence>MASAPLTRSSSLGSASVEPGALAWRKSTYSGGGNDCVEVAFVPGGAAVRDSKNPSGGMLRLSASEWDALLTAVRRGTLDLP</sequence>
<proteinExistence type="predicted"/>
<organism evidence="2 3">
    <name type="scientific">Prauserella rugosa</name>
    <dbReference type="NCBI Taxonomy" id="43354"/>
    <lineage>
        <taxon>Bacteria</taxon>
        <taxon>Bacillati</taxon>
        <taxon>Actinomycetota</taxon>
        <taxon>Actinomycetes</taxon>
        <taxon>Pseudonocardiales</taxon>
        <taxon>Pseudonocardiaceae</taxon>
        <taxon>Prauserella</taxon>
    </lineage>
</organism>
<gene>
    <name evidence="2" type="ORF">JD82_00819</name>
</gene>
<keyword evidence="3" id="KW-1185">Reference proteome</keyword>
<dbReference type="InterPro" id="IPR007278">
    <property type="entry name" value="DUF397"/>
</dbReference>
<dbReference type="OrthoDB" id="3430276at2"/>
<comment type="caution">
    <text evidence="2">The sequence shown here is derived from an EMBL/GenBank/DDBJ whole genome shotgun (WGS) entry which is preliminary data.</text>
</comment>
<dbReference type="Proteomes" id="UP000317303">
    <property type="component" value="Unassembled WGS sequence"/>
</dbReference>
<dbReference type="Pfam" id="PF04149">
    <property type="entry name" value="DUF397"/>
    <property type="match status" value="1"/>
</dbReference>
<dbReference type="RefSeq" id="WP_048807072.1">
    <property type="nucleotide sequence ID" value="NZ_JOIJ01000014.1"/>
</dbReference>
<dbReference type="EMBL" id="VLJV01000001">
    <property type="protein sequence ID" value="TWH18997.1"/>
    <property type="molecule type" value="Genomic_DNA"/>
</dbReference>
<reference evidence="2 3" key="1">
    <citation type="submission" date="2019-07" db="EMBL/GenBank/DDBJ databases">
        <title>R&amp;d 2014.</title>
        <authorList>
            <person name="Klenk H.-P."/>
        </authorList>
    </citation>
    <scope>NUCLEOTIDE SEQUENCE [LARGE SCALE GENOMIC DNA]</scope>
    <source>
        <strain evidence="2 3">DSM 43194</strain>
    </source>
</reference>